<dbReference type="Pfam" id="PF13469">
    <property type="entry name" value="Sulfotransfer_3"/>
    <property type="match status" value="1"/>
</dbReference>
<keyword evidence="2" id="KW-1185">Reference proteome</keyword>
<evidence type="ECO:0008006" key="3">
    <source>
        <dbReference type="Google" id="ProtNLM"/>
    </source>
</evidence>
<dbReference type="AlphaFoldDB" id="A0A1X7AA98"/>
<dbReference type="InterPro" id="IPR027417">
    <property type="entry name" value="P-loop_NTPase"/>
</dbReference>
<evidence type="ECO:0000313" key="1">
    <source>
        <dbReference type="EMBL" id="SLN74393.1"/>
    </source>
</evidence>
<dbReference type="SUPFAM" id="SSF52540">
    <property type="entry name" value="P-loop containing nucleoside triphosphate hydrolases"/>
    <property type="match status" value="1"/>
</dbReference>
<proteinExistence type="predicted"/>
<reference evidence="2" key="1">
    <citation type="submission" date="2017-03" db="EMBL/GenBank/DDBJ databases">
        <authorList>
            <person name="Rodrigo-Torres L."/>
            <person name="Arahal R.D."/>
            <person name="Lucena T."/>
        </authorList>
    </citation>
    <scope>NUCLEOTIDE SEQUENCE [LARGE SCALE GENOMIC DNA]</scope>
    <source>
        <strain evidence="2">CECT 7751</strain>
    </source>
</reference>
<accession>A0A1X7AA98</accession>
<protein>
    <recommendedName>
        <fullName evidence="3">Sulfotransferase domain protein</fullName>
    </recommendedName>
</protein>
<organism evidence="1 2">
    <name type="scientific">Pseudooceanicola marinus</name>
    <dbReference type="NCBI Taxonomy" id="396013"/>
    <lineage>
        <taxon>Bacteria</taxon>
        <taxon>Pseudomonadati</taxon>
        <taxon>Pseudomonadota</taxon>
        <taxon>Alphaproteobacteria</taxon>
        <taxon>Rhodobacterales</taxon>
        <taxon>Paracoccaceae</taxon>
        <taxon>Pseudooceanicola</taxon>
    </lineage>
</organism>
<dbReference type="Proteomes" id="UP000193963">
    <property type="component" value="Unassembled WGS sequence"/>
</dbReference>
<sequence>MALDDDTTRVISSKPFTDPVSRMLTPSPAVPRPTILYIAGYSRAGSTMLDMVLGRHGDIASTGELVYLLDDAPQESRICTCGARFGDCPVYGGWLETVPDIAALKTLQREIESRDGLEALKAGRVPEEKAAAYRDYAVSLYTHIAETTGARIILDSSKSAKDAAGRPLALARLAGFDVKVLHLSRDPRATIRSYIDKGSNWVLEGYRKPRPLESWRPIMGWTYANRIATDLAADFGDDYLHLRYEDFIADPGRALQAIGALAGTDLSEVARAVVEGDPFLAGHNVGGNRNRLEPQKIILKTPEPARLPLLRELALRAVSGSTPHRLGY</sequence>
<name>A0A1X7AA98_9RHOB</name>
<gene>
    <name evidence="1" type="ORF">PSM7751_04140</name>
</gene>
<dbReference type="EMBL" id="FWFN01000012">
    <property type="protein sequence ID" value="SLN74393.1"/>
    <property type="molecule type" value="Genomic_DNA"/>
</dbReference>
<dbReference type="Gene3D" id="3.40.50.300">
    <property type="entry name" value="P-loop containing nucleotide triphosphate hydrolases"/>
    <property type="match status" value="1"/>
</dbReference>
<evidence type="ECO:0000313" key="2">
    <source>
        <dbReference type="Proteomes" id="UP000193963"/>
    </source>
</evidence>